<sequence length="557" mass="63620">MGAYQLSKCRYLRSTLQQPQSSRRVNDDKRQADIEAKIRDDMEKAMRKQLEAMREAQEFANAELTRAAQAYLEARDLSLPRYGPSRTSTRQAAQTERLAQRSTQQPTQRSSRRSTKRTFGRVNDEPLRNRLSCHSLTSTERENIKIVIIEEGIVRVIGVTSTYNSGPYTRSVQGLVVWGVKGVFSTLYQLFVNPTFLDSSFLSRERLTKIEVLWERMSTCCLRLSFRSQSLTSRPFGLATFRMARRVEPRLSTGSEVKRVRWTISEDQTDDCMVVKRRRLAFMNPHGKSLSHVSARILVPRVIAEAAPSSDAEEADLIRKPSLKPRPTRPQMNDRVPMLPPGRLPPRAIPHGRSPFAPPPVNKRQAFMPLPSINSSRARRRQAGDNGRGTHDELKDLLGLWRGDKMQKRKEKQTSERRHEPARAYQFGRTIIIEDADGEVIKEYELPLQQKPENQPSQLSRDEGLHLSVGDTRSPEPYLDGKMRSARNPFEQSTTGRLRKISNLPAATQYLQKMRQTLAKYPNMAQNQQLLQHLQQLSAAQQTCTIYMRPGQDGGES</sequence>
<dbReference type="OrthoDB" id="3045089at2759"/>
<reference evidence="4" key="1">
    <citation type="journal article" date="2020" name="Phytopathology">
        <title>Genome sequence of the chestnut blight fungus Cryphonectria parasitica EP155: A fundamental resource for an archetypical invasive plant pathogen.</title>
        <authorList>
            <person name="Crouch J.A."/>
            <person name="Dawe A."/>
            <person name="Aerts A."/>
            <person name="Barry K."/>
            <person name="Churchill A.C.L."/>
            <person name="Grimwood J."/>
            <person name="Hillman B."/>
            <person name="Milgroom M.G."/>
            <person name="Pangilinan J."/>
            <person name="Smith M."/>
            <person name="Salamov A."/>
            <person name="Schmutz J."/>
            <person name="Yadav J."/>
            <person name="Grigoriev I.V."/>
            <person name="Nuss D."/>
        </authorList>
    </citation>
    <scope>NUCLEOTIDE SEQUENCE</scope>
    <source>
        <strain evidence="4">EP155</strain>
    </source>
</reference>
<evidence type="ECO:0000256" key="1">
    <source>
        <dbReference type="SAM" id="Coils"/>
    </source>
</evidence>
<feature type="region of interest" description="Disordered" evidence="2">
    <location>
        <begin position="447"/>
        <end position="495"/>
    </location>
</feature>
<feature type="region of interest" description="Disordered" evidence="2">
    <location>
        <begin position="372"/>
        <end position="422"/>
    </location>
</feature>
<dbReference type="RefSeq" id="XP_040777175.1">
    <property type="nucleotide sequence ID" value="XM_040920478.1"/>
</dbReference>
<feature type="coiled-coil region" evidence="1">
    <location>
        <begin position="43"/>
        <end position="70"/>
    </location>
</feature>
<dbReference type="Proteomes" id="UP000803844">
    <property type="component" value="Unassembled WGS sequence"/>
</dbReference>
<feature type="compositionally biased region" description="Low complexity" evidence="2">
    <location>
        <begin position="100"/>
        <end position="109"/>
    </location>
</feature>
<feature type="compositionally biased region" description="Polar residues" evidence="2">
    <location>
        <begin position="85"/>
        <end position="94"/>
    </location>
</feature>
<comment type="caution">
    <text evidence="4">The sequence shown here is derived from an EMBL/GenBank/DDBJ whole genome shotgun (WGS) entry which is preliminary data.</text>
</comment>
<dbReference type="GeneID" id="63837607"/>
<evidence type="ECO:0000259" key="3">
    <source>
        <dbReference type="Pfam" id="PF08619"/>
    </source>
</evidence>
<dbReference type="GO" id="GO:0015385">
    <property type="term" value="F:sodium:proton antiporter activity"/>
    <property type="evidence" value="ECO:0007669"/>
    <property type="project" value="InterPro"/>
</dbReference>
<protein>
    <recommendedName>
        <fullName evidence="3">Alkali metal cation/H+ antiporter Nha1 C-terminal domain-containing protein</fullName>
    </recommendedName>
</protein>
<keyword evidence="1" id="KW-0175">Coiled coil</keyword>
<evidence type="ECO:0000256" key="2">
    <source>
        <dbReference type="SAM" id="MobiDB-lite"/>
    </source>
</evidence>
<gene>
    <name evidence="4" type="ORF">M406DRAFT_330049</name>
</gene>
<dbReference type="EMBL" id="MU032347">
    <property type="protein sequence ID" value="KAF3766214.1"/>
    <property type="molecule type" value="Genomic_DNA"/>
</dbReference>
<evidence type="ECO:0000313" key="4">
    <source>
        <dbReference type="EMBL" id="KAF3766214.1"/>
    </source>
</evidence>
<dbReference type="Pfam" id="PF08619">
    <property type="entry name" value="Nha1_C"/>
    <property type="match status" value="1"/>
</dbReference>
<dbReference type="InterPro" id="IPR013928">
    <property type="entry name" value="Cation/H_antiporter_C"/>
</dbReference>
<name>A0A9P4Y4B7_CRYP1</name>
<evidence type="ECO:0000313" key="5">
    <source>
        <dbReference type="Proteomes" id="UP000803844"/>
    </source>
</evidence>
<feature type="domain" description="Alkali metal cation/H+ antiporter Nha1 C-terminal" evidence="3">
    <location>
        <begin position="382"/>
        <end position="470"/>
    </location>
</feature>
<dbReference type="GO" id="GO:0016020">
    <property type="term" value="C:membrane"/>
    <property type="evidence" value="ECO:0007669"/>
    <property type="project" value="InterPro"/>
</dbReference>
<dbReference type="AlphaFoldDB" id="A0A9P4Y4B7"/>
<organism evidence="4 5">
    <name type="scientific">Cryphonectria parasitica (strain ATCC 38755 / EP155)</name>
    <dbReference type="NCBI Taxonomy" id="660469"/>
    <lineage>
        <taxon>Eukaryota</taxon>
        <taxon>Fungi</taxon>
        <taxon>Dikarya</taxon>
        <taxon>Ascomycota</taxon>
        <taxon>Pezizomycotina</taxon>
        <taxon>Sordariomycetes</taxon>
        <taxon>Sordariomycetidae</taxon>
        <taxon>Diaporthales</taxon>
        <taxon>Cryphonectriaceae</taxon>
        <taxon>Cryphonectria-Endothia species complex</taxon>
        <taxon>Cryphonectria</taxon>
    </lineage>
</organism>
<feature type="region of interest" description="Disordered" evidence="2">
    <location>
        <begin position="310"/>
        <end position="341"/>
    </location>
</feature>
<feature type="compositionally biased region" description="Basic residues" evidence="2">
    <location>
        <begin position="110"/>
        <end position="119"/>
    </location>
</feature>
<feature type="compositionally biased region" description="Basic and acidic residues" evidence="2">
    <location>
        <begin position="388"/>
        <end position="422"/>
    </location>
</feature>
<feature type="region of interest" description="Disordered" evidence="2">
    <location>
        <begin position="79"/>
        <end position="123"/>
    </location>
</feature>
<accession>A0A9P4Y4B7</accession>
<keyword evidence="5" id="KW-1185">Reference proteome</keyword>
<proteinExistence type="predicted"/>